<keyword evidence="6 12" id="KW-0067">ATP-binding</keyword>
<evidence type="ECO:0000256" key="1">
    <source>
        <dbReference type="ARBA" id="ARBA00004496"/>
    </source>
</evidence>
<comment type="subcellular location">
    <subcellularLocation>
        <location evidence="1 12">Cytoplasm</location>
    </subcellularLocation>
</comment>
<dbReference type="Pfam" id="PF03129">
    <property type="entry name" value="HGTP_anticodon"/>
    <property type="match status" value="1"/>
</dbReference>
<dbReference type="Pfam" id="PF00587">
    <property type="entry name" value="tRNA-synt_2b"/>
    <property type="match status" value="1"/>
</dbReference>
<dbReference type="InterPro" id="IPR023717">
    <property type="entry name" value="Pro-tRNA-Synthase_IIa_type1"/>
</dbReference>
<dbReference type="CDD" id="cd04334">
    <property type="entry name" value="ProRS-INS"/>
    <property type="match status" value="1"/>
</dbReference>
<sequence>MRVSNLFMPTLREVPSEAEISSHQLMLRAALMKKLASGVYNFLPLGLRVLRKIEEIVREEMNREGAQEILCSALLPSELWKESGRWEVFGPEMFKLYDRNGREFCLGPTHEEIFTDIVRNEIKSYKDMPLNLYQIQTKYRDERRPRFGVIRSREFIMKDAYSFDATWEGLDESFDKMYRAYNRIFKRCGLDFKAVEADTGAMGGTGSLEFMVKSDIGEAEIVFCDSCDYAANIEAALTFDIDVHKNEEFKDIEKVETPDARTIEELIKFFNTTPDKFAKTLIYKADDKVVAVMVRGDRDVNETKVINHLKCINLEMADAEIVKKATGAEVGFAGPIGIEVDELLIDYEVKNIVNMIVGANDTGYHLINVNYGRDFTGTVGDFRNVTENDKCPRCEGKITINKGIEVGHIFKLGTKYSEMMKATFIDEKGEEKPIIMGCYGIGINRTMAAVIEQNHDEKGIIWPMSIAPFKVIVVPVVMKDELQVKTAEEIYEKLNSMGIDVLIDDRDERAGVKFNDADLIGIPIRITVGKKIKDGIVEFKLRNSPDTLEMKVEDVYNKVKEVIEEANRY</sequence>
<comment type="subunit">
    <text evidence="2 12">Homodimer.</text>
</comment>
<reference evidence="14" key="1">
    <citation type="submission" date="2013-03" db="EMBL/GenBank/DDBJ databases">
        <title>Draft genome sequence of the hydrogen-ethanol-producing anaerobic alkalithermophilic Caloramator celere.</title>
        <authorList>
            <person name="Ciranna A."/>
            <person name="Larjo A."/>
            <person name="Kivisto A."/>
            <person name="Santala V."/>
            <person name="Roos C."/>
            <person name="Karp M."/>
        </authorList>
    </citation>
    <scope>NUCLEOTIDE SEQUENCE [LARGE SCALE GENOMIC DNA]</scope>
    <source>
        <strain evidence="14">DSM 8682</strain>
    </source>
</reference>
<dbReference type="PANTHER" id="PTHR42753">
    <property type="entry name" value="MITOCHONDRIAL RIBOSOME PROTEIN L39/PROLYL-TRNA LIGASE FAMILY MEMBER"/>
    <property type="match status" value="1"/>
</dbReference>
<dbReference type="InterPro" id="IPR050062">
    <property type="entry name" value="Pro-tRNA_synthetase"/>
</dbReference>
<evidence type="ECO:0000256" key="7">
    <source>
        <dbReference type="ARBA" id="ARBA00022917"/>
    </source>
</evidence>
<dbReference type="InterPro" id="IPR036621">
    <property type="entry name" value="Anticodon-bd_dom_sf"/>
</dbReference>
<comment type="catalytic activity">
    <reaction evidence="9 12">
        <text>tRNA(Pro) + L-proline + ATP = L-prolyl-tRNA(Pro) + AMP + diphosphate</text>
        <dbReference type="Rhea" id="RHEA:14305"/>
        <dbReference type="Rhea" id="RHEA-COMP:9700"/>
        <dbReference type="Rhea" id="RHEA-COMP:9702"/>
        <dbReference type="ChEBI" id="CHEBI:30616"/>
        <dbReference type="ChEBI" id="CHEBI:33019"/>
        <dbReference type="ChEBI" id="CHEBI:60039"/>
        <dbReference type="ChEBI" id="CHEBI:78442"/>
        <dbReference type="ChEBI" id="CHEBI:78532"/>
        <dbReference type="ChEBI" id="CHEBI:456215"/>
        <dbReference type="EC" id="6.1.1.15"/>
    </reaction>
</comment>
<name>R7RT01_9CLOT</name>
<evidence type="ECO:0000313" key="15">
    <source>
        <dbReference type="Proteomes" id="UP000014923"/>
    </source>
</evidence>
<dbReference type="InterPro" id="IPR007214">
    <property type="entry name" value="YbaK/aa-tRNA-synth-assoc-dom"/>
</dbReference>
<dbReference type="InterPro" id="IPR045864">
    <property type="entry name" value="aa-tRNA-synth_II/BPL/LPL"/>
</dbReference>
<comment type="domain">
    <text evidence="12">Consists of three domains: the N-terminal catalytic domain, the editing domain and the C-terminal anticodon-binding domain.</text>
</comment>
<dbReference type="EC" id="6.1.1.15" evidence="12"/>
<protein>
    <recommendedName>
        <fullName evidence="12">Proline--tRNA ligase</fullName>
        <ecNumber evidence="12">6.1.1.15</ecNumber>
    </recommendedName>
    <alternativeName>
        <fullName evidence="12">Prolyl-tRNA synthetase</fullName>
        <shortName evidence="12">ProRS</shortName>
    </alternativeName>
</protein>
<evidence type="ECO:0000313" key="14">
    <source>
        <dbReference type="EMBL" id="CDF58413.1"/>
    </source>
</evidence>
<gene>
    <name evidence="12" type="primary">proS</name>
    <name evidence="14" type="ORF">TCEL_00459</name>
</gene>
<evidence type="ECO:0000259" key="13">
    <source>
        <dbReference type="PROSITE" id="PS50862"/>
    </source>
</evidence>
<keyword evidence="15" id="KW-1185">Reference proteome</keyword>
<evidence type="ECO:0000256" key="9">
    <source>
        <dbReference type="ARBA" id="ARBA00047671"/>
    </source>
</evidence>
<dbReference type="InterPro" id="IPR036754">
    <property type="entry name" value="YbaK/aa-tRNA-synt-asso_dom_sf"/>
</dbReference>
<dbReference type="FunFam" id="3.40.50.800:FF:000011">
    <property type="entry name" value="Proline--tRNA ligase"/>
    <property type="match status" value="1"/>
</dbReference>
<dbReference type="PROSITE" id="PS50862">
    <property type="entry name" value="AA_TRNA_LIGASE_II"/>
    <property type="match status" value="1"/>
</dbReference>
<dbReference type="eggNOG" id="COG0442">
    <property type="taxonomic scope" value="Bacteria"/>
</dbReference>
<dbReference type="PIRSF" id="PIRSF001535">
    <property type="entry name" value="ProRS_1"/>
    <property type="match status" value="1"/>
</dbReference>
<dbReference type="InterPro" id="IPR044140">
    <property type="entry name" value="ProRS_anticodon_short"/>
</dbReference>
<evidence type="ECO:0000256" key="6">
    <source>
        <dbReference type="ARBA" id="ARBA00022840"/>
    </source>
</evidence>
<dbReference type="InterPro" id="IPR002316">
    <property type="entry name" value="Pro-tRNA-ligase_IIa"/>
</dbReference>
<dbReference type="GO" id="GO:0016740">
    <property type="term" value="F:transferase activity"/>
    <property type="evidence" value="ECO:0007669"/>
    <property type="project" value="UniProtKB-ARBA"/>
</dbReference>
<keyword evidence="4 12" id="KW-0436">Ligase</keyword>
<feature type="domain" description="Aminoacyl-transfer RNA synthetases class-II family profile" evidence="13">
    <location>
        <begin position="38"/>
        <end position="463"/>
    </location>
</feature>
<dbReference type="GO" id="GO:0140096">
    <property type="term" value="F:catalytic activity, acting on a protein"/>
    <property type="evidence" value="ECO:0007669"/>
    <property type="project" value="UniProtKB-ARBA"/>
</dbReference>
<dbReference type="SUPFAM" id="SSF55826">
    <property type="entry name" value="YbaK/ProRS associated domain"/>
    <property type="match status" value="1"/>
</dbReference>
<dbReference type="Gene3D" id="3.30.930.10">
    <property type="entry name" value="Bira Bifunctional Protein, Domain 2"/>
    <property type="match status" value="2"/>
</dbReference>
<dbReference type="Gene3D" id="3.40.50.800">
    <property type="entry name" value="Anticodon-binding domain"/>
    <property type="match status" value="1"/>
</dbReference>
<dbReference type="FunFam" id="3.30.930.10:FF:000066">
    <property type="entry name" value="Proline--tRNA ligase"/>
    <property type="match status" value="1"/>
</dbReference>
<accession>R7RT01</accession>
<evidence type="ECO:0000256" key="5">
    <source>
        <dbReference type="ARBA" id="ARBA00022741"/>
    </source>
</evidence>
<evidence type="ECO:0000256" key="3">
    <source>
        <dbReference type="ARBA" id="ARBA00022490"/>
    </source>
</evidence>
<dbReference type="Proteomes" id="UP000014923">
    <property type="component" value="Unassembled WGS sequence"/>
</dbReference>
<dbReference type="SUPFAM" id="SSF55681">
    <property type="entry name" value="Class II aaRS and biotin synthetases"/>
    <property type="match status" value="1"/>
</dbReference>
<dbReference type="SUPFAM" id="SSF52954">
    <property type="entry name" value="Class II aaRS ABD-related"/>
    <property type="match status" value="1"/>
</dbReference>
<evidence type="ECO:0000256" key="11">
    <source>
        <dbReference type="ARBA" id="ARBA00060755"/>
    </source>
</evidence>
<dbReference type="HAMAP" id="MF_01569">
    <property type="entry name" value="Pro_tRNA_synth_type1"/>
    <property type="match status" value="1"/>
</dbReference>
<evidence type="ECO:0000256" key="12">
    <source>
        <dbReference type="HAMAP-Rule" id="MF_01569"/>
    </source>
</evidence>
<dbReference type="GO" id="GO:0002161">
    <property type="term" value="F:aminoacyl-tRNA deacylase activity"/>
    <property type="evidence" value="ECO:0007669"/>
    <property type="project" value="InterPro"/>
</dbReference>
<keyword evidence="8 12" id="KW-0030">Aminoacyl-tRNA synthetase</keyword>
<dbReference type="RefSeq" id="WP_018662464.1">
    <property type="nucleotide sequence ID" value="NZ_HF952018.1"/>
</dbReference>
<keyword evidence="3 12" id="KW-0963">Cytoplasm</keyword>
<comment type="similarity">
    <text evidence="11 12">Belongs to the class-II aminoacyl-tRNA synthetase family. ProS type 1 subfamily.</text>
</comment>
<dbReference type="AlphaFoldDB" id="R7RT01"/>
<dbReference type="OrthoDB" id="9809052at2"/>
<dbReference type="GO" id="GO:0006433">
    <property type="term" value="P:prolyl-tRNA aminoacylation"/>
    <property type="evidence" value="ECO:0007669"/>
    <property type="project" value="UniProtKB-UniRule"/>
</dbReference>
<keyword evidence="5 12" id="KW-0547">Nucleotide-binding</keyword>
<evidence type="ECO:0000256" key="10">
    <source>
        <dbReference type="ARBA" id="ARBA00053664"/>
    </source>
</evidence>
<dbReference type="InterPro" id="IPR004500">
    <property type="entry name" value="Pro-tRNA-synth_IIa_bac-type"/>
</dbReference>
<dbReference type="EMBL" id="CAVN010000097">
    <property type="protein sequence ID" value="CDF58413.1"/>
    <property type="molecule type" value="Genomic_DNA"/>
</dbReference>
<comment type="function">
    <text evidence="10 12">Catalyzes the attachment of proline to tRNA(Pro) in a two-step reaction: proline is first activated by ATP to form Pro-AMP and then transferred to the acceptor end of tRNA(Pro). As ProRS can inadvertently accommodate and process non-cognate amino acids such as alanine and cysteine, to avoid such errors it has two additional distinct editing activities against alanine. One activity is designated as 'pretransfer' editing and involves the tRNA(Pro)-independent hydrolysis of activated Ala-AMP. The other activity is designated 'posttransfer' editing and involves deacylation of mischarged Ala-tRNA(Pro). The misacylated Cys-tRNA(Pro) is not edited by ProRS.</text>
</comment>
<dbReference type="InterPro" id="IPR033730">
    <property type="entry name" value="ProRS_core_prok"/>
</dbReference>
<evidence type="ECO:0000256" key="4">
    <source>
        <dbReference type="ARBA" id="ARBA00022598"/>
    </source>
</evidence>
<dbReference type="InterPro" id="IPR004154">
    <property type="entry name" value="Anticodon-bd"/>
</dbReference>
<organism evidence="14 15">
    <name type="scientific">Thermobrachium celere DSM 8682</name>
    <dbReference type="NCBI Taxonomy" id="941824"/>
    <lineage>
        <taxon>Bacteria</taxon>
        <taxon>Bacillati</taxon>
        <taxon>Bacillota</taxon>
        <taxon>Clostridia</taxon>
        <taxon>Eubacteriales</taxon>
        <taxon>Clostridiaceae</taxon>
        <taxon>Thermobrachium</taxon>
    </lineage>
</organism>
<dbReference type="CDD" id="cd00779">
    <property type="entry name" value="ProRS_core_prok"/>
    <property type="match status" value="1"/>
</dbReference>
<evidence type="ECO:0000256" key="8">
    <source>
        <dbReference type="ARBA" id="ARBA00023146"/>
    </source>
</evidence>
<dbReference type="NCBIfam" id="TIGR00409">
    <property type="entry name" value="proS_fam_II"/>
    <property type="match status" value="1"/>
</dbReference>
<dbReference type="HOGENOM" id="CLU_016739_0_0_9"/>
<dbReference type="FunFam" id="3.30.930.10:FF:000065">
    <property type="entry name" value="Proline--tRNA ligase"/>
    <property type="match status" value="1"/>
</dbReference>
<comment type="caution">
    <text evidence="14">The sequence shown here is derived from an EMBL/GenBank/DDBJ whole genome shotgun (WGS) entry which is preliminary data.</text>
</comment>
<dbReference type="CDD" id="cd00861">
    <property type="entry name" value="ProRS_anticodon_short"/>
    <property type="match status" value="1"/>
</dbReference>
<dbReference type="GO" id="GO:0005829">
    <property type="term" value="C:cytosol"/>
    <property type="evidence" value="ECO:0007669"/>
    <property type="project" value="TreeGrafter"/>
</dbReference>
<dbReference type="PANTHER" id="PTHR42753:SF2">
    <property type="entry name" value="PROLINE--TRNA LIGASE"/>
    <property type="match status" value="1"/>
</dbReference>
<dbReference type="NCBIfam" id="NF006625">
    <property type="entry name" value="PRK09194.1"/>
    <property type="match status" value="1"/>
</dbReference>
<dbReference type="InterPro" id="IPR006195">
    <property type="entry name" value="aa-tRNA-synth_II"/>
</dbReference>
<dbReference type="GO" id="GO:0004827">
    <property type="term" value="F:proline-tRNA ligase activity"/>
    <property type="evidence" value="ECO:0007669"/>
    <property type="project" value="UniProtKB-UniRule"/>
</dbReference>
<keyword evidence="7 12" id="KW-0648">Protein biosynthesis</keyword>
<dbReference type="Pfam" id="PF04073">
    <property type="entry name" value="tRNA_edit"/>
    <property type="match status" value="1"/>
</dbReference>
<evidence type="ECO:0000256" key="2">
    <source>
        <dbReference type="ARBA" id="ARBA00011738"/>
    </source>
</evidence>
<dbReference type="GO" id="GO:0005524">
    <property type="term" value="F:ATP binding"/>
    <property type="evidence" value="ECO:0007669"/>
    <property type="project" value="UniProtKB-UniRule"/>
</dbReference>
<dbReference type="InterPro" id="IPR002314">
    <property type="entry name" value="aa-tRNA-synt_IIb"/>
</dbReference>
<dbReference type="PRINTS" id="PR01046">
    <property type="entry name" value="TRNASYNTHPRO"/>
</dbReference>
<proteinExistence type="inferred from homology"/>